<evidence type="ECO:0000313" key="2">
    <source>
        <dbReference type="EMBL" id="CUP87476.1"/>
    </source>
</evidence>
<dbReference type="EMBL" id="CZBP01000006">
    <property type="protein sequence ID" value="CUP87476.1"/>
    <property type="molecule type" value="Genomic_DNA"/>
</dbReference>
<dbReference type="GO" id="GO:0008270">
    <property type="term" value="F:zinc ion binding"/>
    <property type="evidence" value="ECO:0007669"/>
    <property type="project" value="InterPro"/>
</dbReference>
<gene>
    <name evidence="2" type="ORF">ERS852569_01066</name>
</gene>
<dbReference type="AlphaFoldDB" id="A0A174RTH4"/>
<accession>A0A174RTH4</accession>
<organism evidence="2 3">
    <name type="scientific">Blautia obeum</name>
    <dbReference type="NCBI Taxonomy" id="40520"/>
    <lineage>
        <taxon>Bacteria</taxon>
        <taxon>Bacillati</taxon>
        <taxon>Bacillota</taxon>
        <taxon>Clostridia</taxon>
        <taxon>Lachnospirales</taxon>
        <taxon>Lachnospiraceae</taxon>
        <taxon>Blautia</taxon>
    </lineage>
</organism>
<dbReference type="InterPro" id="IPR003615">
    <property type="entry name" value="HNH_nuc"/>
</dbReference>
<feature type="domain" description="HNH nuclease" evidence="1">
    <location>
        <begin position="78"/>
        <end position="131"/>
    </location>
</feature>
<dbReference type="SMART" id="SM00507">
    <property type="entry name" value="HNHc"/>
    <property type="match status" value="1"/>
</dbReference>
<keyword evidence="2" id="KW-0378">Hydrolase</keyword>
<dbReference type="InterPro" id="IPR002711">
    <property type="entry name" value="HNH"/>
</dbReference>
<dbReference type="InterPro" id="IPR044925">
    <property type="entry name" value="His-Me_finger_sf"/>
</dbReference>
<keyword evidence="2" id="KW-0255">Endonuclease</keyword>
<reference evidence="2 3" key="1">
    <citation type="submission" date="2015-09" db="EMBL/GenBank/DDBJ databases">
        <authorList>
            <consortium name="Pathogen Informatics"/>
        </authorList>
    </citation>
    <scope>NUCLEOTIDE SEQUENCE [LARGE SCALE GENOMIC DNA]</scope>
    <source>
        <strain evidence="2 3">2789STDY5834957</strain>
    </source>
</reference>
<dbReference type="Gene3D" id="1.10.30.50">
    <property type="match status" value="1"/>
</dbReference>
<dbReference type="Pfam" id="PF01844">
    <property type="entry name" value="HNH"/>
    <property type="match status" value="1"/>
</dbReference>
<proteinExistence type="predicted"/>
<evidence type="ECO:0000259" key="1">
    <source>
        <dbReference type="SMART" id="SM00507"/>
    </source>
</evidence>
<sequence>MHEQTFDECRDNEKICFECMEGSVTVPSKPKKPCAYPGCPALVTGRYCAEHAKKVNSDYEKYGRDKNAKRRYDRAWKRIRDKYAAGHPFCEKCYERGVLAPVEEIHHKLPLSEGGTHDRSNLIALCKSCHSQIHAKRGDRWHDR</sequence>
<dbReference type="GO" id="GO:0004519">
    <property type="term" value="F:endonuclease activity"/>
    <property type="evidence" value="ECO:0007669"/>
    <property type="project" value="UniProtKB-KW"/>
</dbReference>
<keyword evidence="2" id="KW-0540">Nuclease</keyword>
<name>A0A174RTH4_9FIRM</name>
<dbReference type="CDD" id="cd00085">
    <property type="entry name" value="HNHc"/>
    <property type="match status" value="1"/>
</dbReference>
<dbReference type="Proteomes" id="UP000095762">
    <property type="component" value="Unassembled WGS sequence"/>
</dbReference>
<dbReference type="SUPFAM" id="SSF54060">
    <property type="entry name" value="His-Me finger endonucleases"/>
    <property type="match status" value="1"/>
</dbReference>
<protein>
    <submittedName>
        <fullName evidence="2">HNH endonuclease</fullName>
    </submittedName>
</protein>
<dbReference type="GO" id="GO:0003676">
    <property type="term" value="F:nucleic acid binding"/>
    <property type="evidence" value="ECO:0007669"/>
    <property type="project" value="InterPro"/>
</dbReference>
<evidence type="ECO:0000313" key="3">
    <source>
        <dbReference type="Proteomes" id="UP000095762"/>
    </source>
</evidence>